<proteinExistence type="predicted"/>
<dbReference type="Proteomes" id="UP001221757">
    <property type="component" value="Unassembled WGS sequence"/>
</dbReference>
<keyword evidence="2" id="KW-1185">Reference proteome</keyword>
<feature type="non-terminal residue" evidence="1">
    <location>
        <position position="121"/>
    </location>
</feature>
<gene>
    <name evidence="1" type="ORF">B0H17DRAFT_852424</name>
</gene>
<feature type="non-terminal residue" evidence="1">
    <location>
        <position position="1"/>
    </location>
</feature>
<name>A0AAD7DLY6_MYCRO</name>
<evidence type="ECO:0000313" key="1">
    <source>
        <dbReference type="EMBL" id="KAJ7694399.1"/>
    </source>
</evidence>
<protein>
    <submittedName>
        <fullName evidence="1">Uncharacterized protein</fullName>
    </submittedName>
</protein>
<accession>A0AAD7DLY6</accession>
<reference evidence="1" key="1">
    <citation type="submission" date="2023-03" db="EMBL/GenBank/DDBJ databases">
        <title>Massive genome expansion in bonnet fungi (Mycena s.s.) driven by repeated elements and novel gene families across ecological guilds.</title>
        <authorList>
            <consortium name="Lawrence Berkeley National Laboratory"/>
            <person name="Harder C.B."/>
            <person name="Miyauchi S."/>
            <person name="Viragh M."/>
            <person name="Kuo A."/>
            <person name="Thoen E."/>
            <person name="Andreopoulos B."/>
            <person name="Lu D."/>
            <person name="Skrede I."/>
            <person name="Drula E."/>
            <person name="Henrissat B."/>
            <person name="Morin E."/>
            <person name="Kohler A."/>
            <person name="Barry K."/>
            <person name="LaButti K."/>
            <person name="Morin E."/>
            <person name="Salamov A."/>
            <person name="Lipzen A."/>
            <person name="Mereny Z."/>
            <person name="Hegedus B."/>
            <person name="Baldrian P."/>
            <person name="Stursova M."/>
            <person name="Weitz H."/>
            <person name="Taylor A."/>
            <person name="Grigoriev I.V."/>
            <person name="Nagy L.G."/>
            <person name="Martin F."/>
            <person name="Kauserud H."/>
        </authorList>
    </citation>
    <scope>NUCLEOTIDE SEQUENCE</scope>
    <source>
        <strain evidence="1">CBHHK067</strain>
    </source>
</reference>
<sequence>TLTGYIYAVDRFLAFCIAETIPTKFQLPADEFVLCAFATSGAGIHSGSMARNNMVALKGWHIAGTTMTGPFSLHCVLAGVENFAPDSLKRPPRPPINSVMLRTLYEGLDFTCPCNVAVFGA</sequence>
<evidence type="ECO:0000313" key="2">
    <source>
        <dbReference type="Proteomes" id="UP001221757"/>
    </source>
</evidence>
<organism evidence="1 2">
    <name type="scientific">Mycena rosella</name>
    <name type="common">Pink bonnet</name>
    <name type="synonym">Agaricus rosellus</name>
    <dbReference type="NCBI Taxonomy" id="1033263"/>
    <lineage>
        <taxon>Eukaryota</taxon>
        <taxon>Fungi</taxon>
        <taxon>Dikarya</taxon>
        <taxon>Basidiomycota</taxon>
        <taxon>Agaricomycotina</taxon>
        <taxon>Agaricomycetes</taxon>
        <taxon>Agaricomycetidae</taxon>
        <taxon>Agaricales</taxon>
        <taxon>Marasmiineae</taxon>
        <taxon>Mycenaceae</taxon>
        <taxon>Mycena</taxon>
    </lineage>
</organism>
<dbReference type="AlphaFoldDB" id="A0AAD7DLY6"/>
<dbReference type="EMBL" id="JARKIE010000042">
    <property type="protein sequence ID" value="KAJ7694399.1"/>
    <property type="molecule type" value="Genomic_DNA"/>
</dbReference>
<comment type="caution">
    <text evidence="1">The sequence shown here is derived from an EMBL/GenBank/DDBJ whole genome shotgun (WGS) entry which is preliminary data.</text>
</comment>